<keyword evidence="2" id="KW-0808">Transferase</keyword>
<feature type="domain" description="Methyltransferase" evidence="1">
    <location>
        <begin position="50"/>
        <end position="146"/>
    </location>
</feature>
<dbReference type="GO" id="GO:0008168">
    <property type="term" value="F:methyltransferase activity"/>
    <property type="evidence" value="ECO:0007669"/>
    <property type="project" value="UniProtKB-KW"/>
</dbReference>
<evidence type="ECO:0000259" key="1">
    <source>
        <dbReference type="Pfam" id="PF13847"/>
    </source>
</evidence>
<name>A0A5C6UEV3_9SPHN</name>
<reference evidence="2 3" key="1">
    <citation type="journal article" date="2013" name="Antonie Van Leeuwenhoek">
        <title>Sphingomonas ginsenosidivorax sp. nov., with the ability to transform ginsenosides.</title>
        <authorList>
            <person name="Jin X.F."/>
            <person name="Kim J.K."/>
            <person name="Liu Q.M."/>
            <person name="Kang M.S."/>
            <person name="He D."/>
            <person name="Jin F.X."/>
            <person name="Kim S.C."/>
            <person name="Im W.T."/>
        </authorList>
    </citation>
    <scope>NUCLEOTIDE SEQUENCE [LARGE SCALE GENOMIC DNA]</scope>
    <source>
        <strain evidence="2 3">KHI67</strain>
    </source>
</reference>
<proteinExistence type="predicted"/>
<dbReference type="GO" id="GO:0032259">
    <property type="term" value="P:methylation"/>
    <property type="evidence" value="ECO:0007669"/>
    <property type="project" value="UniProtKB-KW"/>
</dbReference>
<dbReference type="SUPFAM" id="SSF53335">
    <property type="entry name" value="S-adenosyl-L-methionine-dependent methyltransferases"/>
    <property type="match status" value="1"/>
</dbReference>
<evidence type="ECO:0000313" key="3">
    <source>
        <dbReference type="Proteomes" id="UP000321250"/>
    </source>
</evidence>
<organism evidence="2 3">
    <name type="scientific">Sphingomonas ginsenosidivorax</name>
    <dbReference type="NCBI Taxonomy" id="862135"/>
    <lineage>
        <taxon>Bacteria</taxon>
        <taxon>Pseudomonadati</taxon>
        <taxon>Pseudomonadota</taxon>
        <taxon>Alphaproteobacteria</taxon>
        <taxon>Sphingomonadales</taxon>
        <taxon>Sphingomonadaceae</taxon>
        <taxon>Sphingomonas</taxon>
    </lineage>
</organism>
<dbReference type="InterPro" id="IPR025714">
    <property type="entry name" value="Methyltranfer_dom"/>
</dbReference>
<gene>
    <name evidence="2" type="ORF">FSB78_07220</name>
</gene>
<comment type="caution">
    <text evidence="2">The sequence shown here is derived from an EMBL/GenBank/DDBJ whole genome shotgun (WGS) entry which is preliminary data.</text>
</comment>
<evidence type="ECO:0000313" key="2">
    <source>
        <dbReference type="EMBL" id="TXC70751.1"/>
    </source>
</evidence>
<dbReference type="AlphaFoldDB" id="A0A5C6UEV3"/>
<dbReference type="EMBL" id="VOQR01000001">
    <property type="protein sequence ID" value="TXC70751.1"/>
    <property type="molecule type" value="Genomic_DNA"/>
</dbReference>
<dbReference type="InterPro" id="IPR029063">
    <property type="entry name" value="SAM-dependent_MTases_sf"/>
</dbReference>
<protein>
    <submittedName>
        <fullName evidence="2">Methyltransferase domain-containing protein</fullName>
    </submittedName>
</protein>
<dbReference type="Pfam" id="PF13847">
    <property type="entry name" value="Methyltransf_31"/>
    <property type="match status" value="1"/>
</dbReference>
<dbReference type="Proteomes" id="UP000321250">
    <property type="component" value="Unassembled WGS sequence"/>
</dbReference>
<dbReference type="OrthoDB" id="8201751at2"/>
<dbReference type="Gene3D" id="3.40.50.150">
    <property type="entry name" value="Vaccinia Virus protein VP39"/>
    <property type="match status" value="1"/>
</dbReference>
<keyword evidence="3" id="KW-1185">Reference proteome</keyword>
<keyword evidence="2" id="KW-0489">Methyltransferase</keyword>
<accession>A0A5C6UEV3</accession>
<dbReference type="RefSeq" id="WP_147081357.1">
    <property type="nucleotide sequence ID" value="NZ_VOQR01000001.1"/>
</dbReference>
<sequence length="169" mass="17696">MSKALHTPRIVRVPETTRRPLPGSRTAIHDPRWPRIVAALSELRDRGRHAVRIVDADCGAGALLLHAAHHARALGFTAIEGRGIDGSPALVGRARAAAARQADAAIGLVFETADMLAALRDEADQPADILLCHATGPQACRPDMVDALHAAGRRVIGDAGLAPGLMVAS</sequence>